<gene>
    <name evidence="1" type="ORF">ERS013165_02497</name>
</gene>
<dbReference type="EMBL" id="CWOW01000012">
    <property type="protein sequence ID" value="CSA81178.1"/>
    <property type="molecule type" value="Genomic_DNA"/>
</dbReference>
<name>A0A655R842_VIBCL</name>
<proteinExistence type="predicted"/>
<protein>
    <submittedName>
        <fullName evidence="1">Uncharacterized protein</fullName>
    </submittedName>
</protein>
<dbReference type="Proteomes" id="UP000044806">
    <property type="component" value="Unassembled WGS sequence"/>
</dbReference>
<evidence type="ECO:0000313" key="1">
    <source>
        <dbReference type="EMBL" id="CSA81178.1"/>
    </source>
</evidence>
<organism evidence="1 2">
    <name type="scientific">Vibrio cholerae</name>
    <dbReference type="NCBI Taxonomy" id="666"/>
    <lineage>
        <taxon>Bacteria</taxon>
        <taxon>Pseudomonadati</taxon>
        <taxon>Pseudomonadota</taxon>
        <taxon>Gammaproteobacteria</taxon>
        <taxon>Vibrionales</taxon>
        <taxon>Vibrionaceae</taxon>
        <taxon>Vibrio</taxon>
    </lineage>
</organism>
<accession>A0A655R842</accession>
<evidence type="ECO:0000313" key="2">
    <source>
        <dbReference type="Proteomes" id="UP000044806"/>
    </source>
</evidence>
<sequence length="147" mass="16685">MRLVDRTGRRIFTVAHGNRNRIGSRLQLLNHVTNFRRGLLSTLCQSTNFIGDHRKAAARFTGSRRFNRCVECEQVGLIRNVVNHFQHGFNVCSRAFQHFHIVYRSINSGRKGINGFRGFGNHIRACGGGIVSHFCSRSGTLRIIGYI</sequence>
<dbReference type="AlphaFoldDB" id="A0A655R842"/>
<reference evidence="1 2" key="1">
    <citation type="submission" date="2015-07" db="EMBL/GenBank/DDBJ databases">
        <authorList>
            <consortium name="Pathogen Informatics"/>
        </authorList>
    </citation>
    <scope>NUCLEOTIDE SEQUENCE [LARGE SCALE GENOMIC DNA]</scope>
    <source>
        <strain evidence="1 2">A51</strain>
    </source>
</reference>